<protein>
    <recommendedName>
        <fullName evidence="10">Proline--tRNA ligase</fullName>
        <ecNumber evidence="10">6.1.1.15</ecNumber>
    </recommendedName>
    <alternativeName>
        <fullName evidence="10">Prolyl-tRNA synthetase</fullName>
        <shortName evidence="10">ProRS</shortName>
    </alternativeName>
</protein>
<dbReference type="RefSeq" id="WP_380556914.1">
    <property type="nucleotide sequence ID" value="NZ_JBHEZY010000013.1"/>
</dbReference>
<dbReference type="SUPFAM" id="SSF52954">
    <property type="entry name" value="Class II aaRS ABD-related"/>
    <property type="match status" value="1"/>
</dbReference>
<keyword evidence="3 10" id="KW-0963">Cytoplasm</keyword>
<dbReference type="EC" id="6.1.1.15" evidence="10"/>
<dbReference type="Gene3D" id="3.30.930.10">
    <property type="entry name" value="Bira Bifunctional Protein, Domain 2"/>
    <property type="match status" value="2"/>
</dbReference>
<dbReference type="Pfam" id="PF00587">
    <property type="entry name" value="tRNA-synt_2b"/>
    <property type="match status" value="1"/>
</dbReference>
<dbReference type="Pfam" id="PF03129">
    <property type="entry name" value="HGTP_anticodon"/>
    <property type="match status" value="1"/>
</dbReference>
<dbReference type="InterPro" id="IPR004500">
    <property type="entry name" value="Pro-tRNA-synth_IIa_bac-type"/>
</dbReference>
<dbReference type="InterPro" id="IPR006195">
    <property type="entry name" value="aa-tRNA-synth_II"/>
</dbReference>
<keyword evidence="5 10" id="KW-0547">Nucleotide-binding</keyword>
<evidence type="ECO:0000313" key="13">
    <source>
        <dbReference type="Proteomes" id="UP001592530"/>
    </source>
</evidence>
<evidence type="ECO:0000313" key="12">
    <source>
        <dbReference type="EMBL" id="MFC1434463.1"/>
    </source>
</evidence>
<dbReference type="PRINTS" id="PR01046">
    <property type="entry name" value="TRNASYNTHPRO"/>
</dbReference>
<evidence type="ECO:0000256" key="4">
    <source>
        <dbReference type="ARBA" id="ARBA00022598"/>
    </source>
</evidence>
<dbReference type="Gene3D" id="3.90.960.10">
    <property type="entry name" value="YbaK/aminoacyl-tRNA synthetase-associated domain"/>
    <property type="match status" value="1"/>
</dbReference>
<comment type="domain">
    <text evidence="10">Consists of three domains: the N-terminal catalytic domain, the editing domain and the C-terminal anticodon-binding domain.</text>
</comment>
<dbReference type="HAMAP" id="MF_01569">
    <property type="entry name" value="Pro_tRNA_synth_type1"/>
    <property type="match status" value="1"/>
</dbReference>
<dbReference type="PANTHER" id="PTHR42753:SF2">
    <property type="entry name" value="PROLINE--TRNA LIGASE"/>
    <property type="match status" value="1"/>
</dbReference>
<comment type="similarity">
    <text evidence="10">Belongs to the class-II aminoacyl-tRNA synthetase family. ProS type 1 subfamily.</text>
</comment>
<dbReference type="GO" id="GO:0004827">
    <property type="term" value="F:proline-tRNA ligase activity"/>
    <property type="evidence" value="ECO:0007669"/>
    <property type="project" value="UniProtKB-EC"/>
</dbReference>
<dbReference type="Pfam" id="PF04073">
    <property type="entry name" value="tRNA_edit"/>
    <property type="match status" value="1"/>
</dbReference>
<dbReference type="SUPFAM" id="SSF55826">
    <property type="entry name" value="YbaK/ProRS associated domain"/>
    <property type="match status" value="1"/>
</dbReference>
<keyword evidence="4 10" id="KW-0436">Ligase</keyword>
<dbReference type="InterPro" id="IPR050062">
    <property type="entry name" value="Pro-tRNA_synthetase"/>
</dbReference>
<gene>
    <name evidence="10" type="primary">proS</name>
    <name evidence="12" type="ORF">ACEZDB_27875</name>
</gene>
<evidence type="ECO:0000256" key="7">
    <source>
        <dbReference type="ARBA" id="ARBA00022917"/>
    </source>
</evidence>
<evidence type="ECO:0000256" key="1">
    <source>
        <dbReference type="ARBA" id="ARBA00004496"/>
    </source>
</evidence>
<keyword evidence="6 10" id="KW-0067">ATP-binding</keyword>
<dbReference type="InterPro" id="IPR023717">
    <property type="entry name" value="Pro-tRNA-Synthase_IIa_type1"/>
</dbReference>
<keyword evidence="8 10" id="KW-0030">Aminoacyl-tRNA synthetase</keyword>
<feature type="domain" description="Aminoacyl-transfer RNA synthetases class-II family profile" evidence="11">
    <location>
        <begin position="33"/>
        <end position="464"/>
    </location>
</feature>
<evidence type="ECO:0000256" key="8">
    <source>
        <dbReference type="ARBA" id="ARBA00023146"/>
    </source>
</evidence>
<dbReference type="NCBIfam" id="TIGR00409">
    <property type="entry name" value="proS_fam_II"/>
    <property type="match status" value="1"/>
</dbReference>
<evidence type="ECO:0000256" key="3">
    <source>
        <dbReference type="ARBA" id="ARBA00022490"/>
    </source>
</evidence>
<proteinExistence type="inferred from homology"/>
<dbReference type="EMBL" id="JBHEZY010000013">
    <property type="protein sequence ID" value="MFC1434463.1"/>
    <property type="molecule type" value="Genomic_DNA"/>
</dbReference>
<keyword evidence="7 10" id="KW-0648">Protein biosynthesis</keyword>
<comment type="caution">
    <text evidence="12">The sequence shown here is derived from an EMBL/GenBank/DDBJ whole genome shotgun (WGS) entry which is preliminary data.</text>
</comment>
<dbReference type="CDD" id="cd00861">
    <property type="entry name" value="ProRS_anticodon_short"/>
    <property type="match status" value="1"/>
</dbReference>
<dbReference type="InterPro" id="IPR002316">
    <property type="entry name" value="Pro-tRNA-ligase_IIa"/>
</dbReference>
<dbReference type="InterPro" id="IPR004154">
    <property type="entry name" value="Anticodon-bd"/>
</dbReference>
<evidence type="ECO:0000259" key="11">
    <source>
        <dbReference type="PROSITE" id="PS50862"/>
    </source>
</evidence>
<dbReference type="CDD" id="cd04334">
    <property type="entry name" value="ProRS-INS"/>
    <property type="match status" value="1"/>
</dbReference>
<evidence type="ECO:0000256" key="9">
    <source>
        <dbReference type="ARBA" id="ARBA00047671"/>
    </source>
</evidence>
<dbReference type="Proteomes" id="UP001592530">
    <property type="component" value="Unassembled WGS sequence"/>
</dbReference>
<comment type="function">
    <text evidence="10">Catalyzes the attachment of proline to tRNA(Pro) in a two-step reaction: proline is first activated by ATP to form Pro-AMP and then transferred to the acceptor end of tRNA(Pro). As ProRS can inadvertently accommodate and process non-cognate amino acids such as alanine and cysteine, to avoid such errors it has two additional distinct editing activities against alanine. One activity is designated as 'pretransfer' editing and involves the tRNA(Pro)-independent hydrolysis of activated Ala-AMP. The other activity is designated 'posttransfer' editing and involves deacylation of mischarged Ala-tRNA(Pro). The misacylated Cys-tRNA(Pro) is not edited by ProRS.</text>
</comment>
<dbReference type="NCBIfam" id="NF006625">
    <property type="entry name" value="PRK09194.1"/>
    <property type="match status" value="1"/>
</dbReference>
<dbReference type="PROSITE" id="PS50862">
    <property type="entry name" value="AA_TRNA_LIGASE_II"/>
    <property type="match status" value="1"/>
</dbReference>
<reference evidence="12 13" key="1">
    <citation type="submission" date="2024-09" db="EMBL/GenBank/DDBJ databases">
        <authorList>
            <person name="Lee S.D."/>
        </authorList>
    </citation>
    <scope>NUCLEOTIDE SEQUENCE [LARGE SCALE GENOMIC DNA]</scope>
    <source>
        <strain evidence="12 13">N1-3</strain>
    </source>
</reference>
<comment type="catalytic activity">
    <reaction evidence="9 10">
        <text>tRNA(Pro) + L-proline + ATP = L-prolyl-tRNA(Pro) + AMP + diphosphate</text>
        <dbReference type="Rhea" id="RHEA:14305"/>
        <dbReference type="Rhea" id="RHEA-COMP:9700"/>
        <dbReference type="Rhea" id="RHEA-COMP:9702"/>
        <dbReference type="ChEBI" id="CHEBI:30616"/>
        <dbReference type="ChEBI" id="CHEBI:33019"/>
        <dbReference type="ChEBI" id="CHEBI:60039"/>
        <dbReference type="ChEBI" id="CHEBI:78442"/>
        <dbReference type="ChEBI" id="CHEBI:78532"/>
        <dbReference type="ChEBI" id="CHEBI:456215"/>
        <dbReference type="EC" id="6.1.1.15"/>
    </reaction>
</comment>
<accession>A0ABV6X848</accession>
<evidence type="ECO:0000256" key="5">
    <source>
        <dbReference type="ARBA" id="ARBA00022741"/>
    </source>
</evidence>
<dbReference type="InterPro" id="IPR002314">
    <property type="entry name" value="aa-tRNA-synt_IIb"/>
</dbReference>
<dbReference type="InterPro" id="IPR044140">
    <property type="entry name" value="ProRS_anticodon_short"/>
</dbReference>
<dbReference type="Gene3D" id="3.40.50.800">
    <property type="entry name" value="Anticodon-binding domain"/>
    <property type="match status" value="1"/>
</dbReference>
<name>A0ABV6X848_9ACTN</name>
<dbReference type="InterPro" id="IPR045864">
    <property type="entry name" value="aa-tRNA-synth_II/BPL/LPL"/>
</dbReference>
<dbReference type="InterPro" id="IPR036621">
    <property type="entry name" value="Anticodon-bd_dom_sf"/>
</dbReference>
<dbReference type="PANTHER" id="PTHR42753">
    <property type="entry name" value="MITOCHONDRIAL RIBOSOME PROTEIN L39/PROLYL-TRNA LIGASE FAMILY MEMBER"/>
    <property type="match status" value="1"/>
</dbReference>
<comment type="subcellular location">
    <subcellularLocation>
        <location evidence="1 10">Cytoplasm</location>
    </subcellularLocation>
</comment>
<evidence type="ECO:0000256" key="2">
    <source>
        <dbReference type="ARBA" id="ARBA00011738"/>
    </source>
</evidence>
<comment type="subunit">
    <text evidence="2 10">Homodimer.</text>
</comment>
<sequence>MRWSQLYVPTLRQDPADADAVSHRLLLRGGYIRQLMAGHYSLLPLAVRTRAKIIEIVREELAAIGAQEFILPTLHPAEIWHKSGRWEVMGEEMFRLKDRKGADLALGMTHEEIFTTLAQELRSYRDLPQIWYQFQTKYRDEPRPKSGLIRVREFTMKDSYSFDLDQAGLDDAFDRHHAAYTRIFARLGIPAIPVQASSGSMGGSASVEFMCPSDAGEDLIVRCTGCGYAANVEKATSRPAPVADRPGLDAPEPFDTPDARTIEELARQHGVPAEHQVKTLVQVVDEQLTLILLRGDHALVEQKLIDTLGAKTVRPATVEEIRAALGASPGSLGAVGVPADLPVLADEALRGRTGMTTGANRDGVHLRGVDLDRDLSVGRWADLREVTAGEPCPDCGTALEVLRTVEIGHIFKLGRKYTETLGVSVLGADGDRVVPIMGSYGIGIERALACVVESHHDDRGIVWPTAVAPFEVALVTLGKGDQAVLDAGQELYDRLRQERVEVLWDDRDERPGVKFSDVELIGVPYRITVGARGLAAGTVEVTVRATGASSTVPLDEAVQHIRALVIGQSQR</sequence>
<dbReference type="InterPro" id="IPR036754">
    <property type="entry name" value="YbaK/aa-tRNA-synt-asso_dom_sf"/>
</dbReference>
<evidence type="ECO:0000256" key="10">
    <source>
        <dbReference type="HAMAP-Rule" id="MF_01569"/>
    </source>
</evidence>
<evidence type="ECO:0000256" key="6">
    <source>
        <dbReference type="ARBA" id="ARBA00022840"/>
    </source>
</evidence>
<organism evidence="12 13">
    <name type="scientific">Streptacidiphilus alkalitolerans</name>
    <dbReference type="NCBI Taxonomy" id="3342712"/>
    <lineage>
        <taxon>Bacteria</taxon>
        <taxon>Bacillati</taxon>
        <taxon>Actinomycetota</taxon>
        <taxon>Actinomycetes</taxon>
        <taxon>Kitasatosporales</taxon>
        <taxon>Streptomycetaceae</taxon>
        <taxon>Streptacidiphilus</taxon>
    </lineage>
</organism>
<dbReference type="InterPro" id="IPR007214">
    <property type="entry name" value="YbaK/aa-tRNA-synth-assoc-dom"/>
</dbReference>
<dbReference type="SUPFAM" id="SSF55681">
    <property type="entry name" value="Class II aaRS and biotin synthetases"/>
    <property type="match status" value="1"/>
</dbReference>